<feature type="transmembrane region" description="Helical" evidence="10">
    <location>
        <begin position="309"/>
        <end position="330"/>
    </location>
</feature>
<keyword evidence="4 10" id="KW-1133">Transmembrane helix</keyword>
<dbReference type="GO" id="GO:0004983">
    <property type="term" value="F:neuropeptide Y receptor activity"/>
    <property type="evidence" value="ECO:0007669"/>
    <property type="project" value="InterPro"/>
</dbReference>
<evidence type="ECO:0000256" key="1">
    <source>
        <dbReference type="ARBA" id="ARBA00004141"/>
    </source>
</evidence>
<feature type="transmembrane region" description="Helical" evidence="10">
    <location>
        <begin position="221"/>
        <end position="249"/>
    </location>
</feature>
<dbReference type="AlphaFoldDB" id="A0A9D4M321"/>
<dbReference type="FunFam" id="1.20.1070.10:FF:000291">
    <property type="entry name" value="Predicted protein"/>
    <property type="match status" value="1"/>
</dbReference>
<keyword evidence="7 9" id="KW-0675">Receptor</keyword>
<dbReference type="PRINTS" id="PR00237">
    <property type="entry name" value="GPCRRHODOPSN"/>
</dbReference>
<feature type="transmembrane region" description="Helical" evidence="10">
    <location>
        <begin position="275"/>
        <end position="297"/>
    </location>
</feature>
<reference evidence="12" key="1">
    <citation type="journal article" date="2019" name="bioRxiv">
        <title>The Genome of the Zebra Mussel, Dreissena polymorpha: A Resource for Invasive Species Research.</title>
        <authorList>
            <person name="McCartney M.A."/>
            <person name="Auch B."/>
            <person name="Kono T."/>
            <person name="Mallez S."/>
            <person name="Zhang Y."/>
            <person name="Obille A."/>
            <person name="Becker A."/>
            <person name="Abrahante J.E."/>
            <person name="Garbe J."/>
            <person name="Badalamenti J.P."/>
            <person name="Herman A."/>
            <person name="Mangelson H."/>
            <person name="Liachko I."/>
            <person name="Sullivan S."/>
            <person name="Sone E.D."/>
            <person name="Koren S."/>
            <person name="Silverstein K.A.T."/>
            <person name="Beckman K.B."/>
            <person name="Gohl D.M."/>
        </authorList>
    </citation>
    <scope>NUCLEOTIDE SEQUENCE</scope>
    <source>
        <strain evidence="12">Duluth1</strain>
        <tissue evidence="12">Whole animal</tissue>
    </source>
</reference>
<protein>
    <recommendedName>
        <fullName evidence="11">G-protein coupled receptors family 1 profile domain-containing protein</fullName>
    </recommendedName>
</protein>
<dbReference type="PRINTS" id="PR01012">
    <property type="entry name" value="NRPEPTIDEYR"/>
</dbReference>
<keyword evidence="6 10" id="KW-0472">Membrane</keyword>
<evidence type="ECO:0000256" key="2">
    <source>
        <dbReference type="ARBA" id="ARBA00010663"/>
    </source>
</evidence>
<keyword evidence="13" id="KW-1185">Reference proteome</keyword>
<dbReference type="PROSITE" id="PS50262">
    <property type="entry name" value="G_PROTEIN_RECEP_F1_2"/>
    <property type="match status" value="1"/>
</dbReference>
<gene>
    <name evidence="12" type="ORF">DPMN_033110</name>
</gene>
<dbReference type="OrthoDB" id="5981855at2759"/>
<comment type="similarity">
    <text evidence="2 9">Belongs to the G-protein coupled receptor 1 family.</text>
</comment>
<dbReference type="InterPro" id="IPR017452">
    <property type="entry name" value="GPCR_Rhodpsn_7TM"/>
</dbReference>
<evidence type="ECO:0000256" key="5">
    <source>
        <dbReference type="ARBA" id="ARBA00023040"/>
    </source>
</evidence>
<comment type="subcellular location">
    <subcellularLocation>
        <location evidence="1">Membrane</location>
        <topology evidence="1">Multi-pass membrane protein</topology>
    </subcellularLocation>
</comment>
<evidence type="ECO:0000256" key="10">
    <source>
        <dbReference type="SAM" id="Phobius"/>
    </source>
</evidence>
<evidence type="ECO:0000259" key="11">
    <source>
        <dbReference type="PROSITE" id="PS50262"/>
    </source>
</evidence>
<dbReference type="GO" id="GO:0005886">
    <property type="term" value="C:plasma membrane"/>
    <property type="evidence" value="ECO:0007669"/>
    <property type="project" value="TreeGrafter"/>
</dbReference>
<evidence type="ECO:0000256" key="3">
    <source>
        <dbReference type="ARBA" id="ARBA00022692"/>
    </source>
</evidence>
<dbReference type="PROSITE" id="PS00237">
    <property type="entry name" value="G_PROTEIN_RECEP_F1_1"/>
    <property type="match status" value="1"/>
</dbReference>
<dbReference type="InterPro" id="IPR000276">
    <property type="entry name" value="GPCR_Rhodpsn"/>
</dbReference>
<dbReference type="SUPFAM" id="SSF81321">
    <property type="entry name" value="Family A G protein-coupled receptor-like"/>
    <property type="match status" value="1"/>
</dbReference>
<sequence>MPCSEYACSYFNVTEMIKFQDPNLTSFVGTSSHTEPVNESNSTQYDNLTNAQLLSNESTAGLIFLYTFTTILSVVGNFFVILVFARGRRSRTDLRPFLINLAVSDLLMAVMCMPFTFVFTVLNDWIFSKPMCTIVLFVQMLSVSGSVFTNMAIGVDRFSAVMFPLRSRLTKKRAKYVLVGIWAAATVLSSVQFHVGRAHDKPDGSQTCQERWSNEDQRKTFTIFIFVITYMIPLLTLSVTYSIVGILLWKRTSPGNKDRTRDLHQLRSKRKVLKMLVIVVAMFGLCWLPLHVFTLIYDFVPVELSYNTLTAIFIGCHWLAMSNSFANPIIYGFTNESFRADLVTLFYMWFPCCVCLTKMMPRYSSGSTNESVVFRRQSLYKKGININGTYQIRSVQVQRADQRNQYGAYRNRREYENMVNNPNGKLTNGSLNGHRVLLAIDNDYTRLKPLNVRLSVSANSDPSIANS</sequence>
<comment type="caution">
    <text evidence="12">The sequence shown here is derived from an EMBL/GenBank/DDBJ whole genome shotgun (WGS) entry which is preliminary data.</text>
</comment>
<dbReference type="SMART" id="SM01381">
    <property type="entry name" value="7TM_GPCR_Srsx"/>
    <property type="match status" value="1"/>
</dbReference>
<evidence type="ECO:0000256" key="4">
    <source>
        <dbReference type="ARBA" id="ARBA00022989"/>
    </source>
</evidence>
<keyword evidence="3 9" id="KW-0812">Transmembrane</keyword>
<evidence type="ECO:0000256" key="9">
    <source>
        <dbReference type="RuleBase" id="RU000688"/>
    </source>
</evidence>
<feature type="transmembrane region" description="Helical" evidence="10">
    <location>
        <begin position="176"/>
        <end position="195"/>
    </location>
</feature>
<keyword evidence="5 9" id="KW-0297">G-protein coupled receptor</keyword>
<feature type="domain" description="G-protein coupled receptors family 1 profile" evidence="11">
    <location>
        <begin position="76"/>
        <end position="331"/>
    </location>
</feature>
<name>A0A9D4M321_DREPO</name>
<keyword evidence="8 9" id="KW-0807">Transducer</keyword>
<dbReference type="InterPro" id="IPR000611">
    <property type="entry name" value="NPY_rcpt"/>
</dbReference>
<dbReference type="Proteomes" id="UP000828390">
    <property type="component" value="Unassembled WGS sequence"/>
</dbReference>
<feature type="transmembrane region" description="Helical" evidence="10">
    <location>
        <begin position="97"/>
        <end position="122"/>
    </location>
</feature>
<evidence type="ECO:0000313" key="12">
    <source>
        <dbReference type="EMBL" id="KAH3869932.1"/>
    </source>
</evidence>
<evidence type="ECO:0000256" key="8">
    <source>
        <dbReference type="ARBA" id="ARBA00023224"/>
    </source>
</evidence>
<dbReference type="PANTHER" id="PTHR45695:SF9">
    <property type="entry name" value="LEUCOKININ RECEPTOR"/>
    <property type="match status" value="1"/>
</dbReference>
<accession>A0A9D4M321</accession>
<organism evidence="12 13">
    <name type="scientific">Dreissena polymorpha</name>
    <name type="common">Zebra mussel</name>
    <name type="synonym">Mytilus polymorpha</name>
    <dbReference type="NCBI Taxonomy" id="45954"/>
    <lineage>
        <taxon>Eukaryota</taxon>
        <taxon>Metazoa</taxon>
        <taxon>Spiralia</taxon>
        <taxon>Lophotrochozoa</taxon>
        <taxon>Mollusca</taxon>
        <taxon>Bivalvia</taxon>
        <taxon>Autobranchia</taxon>
        <taxon>Heteroconchia</taxon>
        <taxon>Euheterodonta</taxon>
        <taxon>Imparidentia</taxon>
        <taxon>Neoheterodontei</taxon>
        <taxon>Myida</taxon>
        <taxon>Dreissenoidea</taxon>
        <taxon>Dreissenidae</taxon>
        <taxon>Dreissena</taxon>
    </lineage>
</organism>
<dbReference type="Gene3D" id="1.20.1070.10">
    <property type="entry name" value="Rhodopsin 7-helix transmembrane proteins"/>
    <property type="match status" value="1"/>
</dbReference>
<dbReference type="Pfam" id="PF00001">
    <property type="entry name" value="7tm_1"/>
    <property type="match status" value="1"/>
</dbReference>
<proteinExistence type="inferred from homology"/>
<feature type="transmembrane region" description="Helical" evidence="10">
    <location>
        <begin position="134"/>
        <end position="155"/>
    </location>
</feature>
<evidence type="ECO:0000313" key="13">
    <source>
        <dbReference type="Proteomes" id="UP000828390"/>
    </source>
</evidence>
<reference evidence="12" key="2">
    <citation type="submission" date="2020-11" db="EMBL/GenBank/DDBJ databases">
        <authorList>
            <person name="McCartney M.A."/>
            <person name="Auch B."/>
            <person name="Kono T."/>
            <person name="Mallez S."/>
            <person name="Becker A."/>
            <person name="Gohl D.M."/>
            <person name="Silverstein K.A.T."/>
            <person name="Koren S."/>
            <person name="Bechman K.B."/>
            <person name="Herman A."/>
            <person name="Abrahante J.E."/>
            <person name="Garbe J."/>
        </authorList>
    </citation>
    <scope>NUCLEOTIDE SEQUENCE</scope>
    <source>
        <strain evidence="12">Duluth1</strain>
        <tissue evidence="12">Whole animal</tissue>
    </source>
</reference>
<feature type="transmembrane region" description="Helical" evidence="10">
    <location>
        <begin position="63"/>
        <end position="85"/>
    </location>
</feature>
<dbReference type="EMBL" id="JAIWYP010000002">
    <property type="protein sequence ID" value="KAH3869932.1"/>
    <property type="molecule type" value="Genomic_DNA"/>
</dbReference>
<dbReference type="PANTHER" id="PTHR45695">
    <property type="entry name" value="LEUCOKININ RECEPTOR-RELATED"/>
    <property type="match status" value="1"/>
</dbReference>
<evidence type="ECO:0000256" key="6">
    <source>
        <dbReference type="ARBA" id="ARBA00023136"/>
    </source>
</evidence>
<evidence type="ECO:0000256" key="7">
    <source>
        <dbReference type="ARBA" id="ARBA00023170"/>
    </source>
</evidence>